<dbReference type="RefSeq" id="WP_171357699.1">
    <property type="nucleotide sequence ID" value="NZ_VTYN01000007.1"/>
</dbReference>
<evidence type="ECO:0000313" key="1">
    <source>
        <dbReference type="EMBL" id="NOH48150.1"/>
    </source>
</evidence>
<dbReference type="Pfam" id="PF18854">
    <property type="entry name" value="baeRF_family10"/>
    <property type="match status" value="1"/>
</dbReference>
<sequence length="361" mass="41020">MKNTINDIFEVLRCYLLLHEDNRSKILSLYINTDSKNPANHRERPAWQIEVSNQLAALREEHGDEGIRHIDSTLTWKEVEQRLVNKVLEMRPTGRSLVIFTDLLDDILIELPMPVETKAYFGQPQVKHLLSQLHRYGKYLVILFSETEHRVVSIDVPTSLGEGTMESSIESGVFLRPGGRKSRTQASERRDLDSERRVIREAANEINRYFMGDPTFDRIVFGGNLKIAHRVKGALHHTVSEKLVSIEPIPFDATTEQLERTVKLLADEYEELYDNTLVLELLIRRDTCGRGVAGLANVLEALENGQVRKVFLPYPIQSDAFDLILVEALMANVEVELVHGKAAETLNELGGVGALLYYIIH</sequence>
<evidence type="ECO:0000313" key="2">
    <source>
        <dbReference type="Proteomes" id="UP000572072"/>
    </source>
</evidence>
<dbReference type="EMBL" id="VTYN01000007">
    <property type="protein sequence ID" value="NOH48150.1"/>
    <property type="molecule type" value="Genomic_DNA"/>
</dbReference>
<dbReference type="InterPro" id="IPR029064">
    <property type="entry name" value="Ribosomal_eL30-like_sf"/>
</dbReference>
<proteinExistence type="predicted"/>
<dbReference type="Gene3D" id="3.30.420.60">
    <property type="entry name" value="eRF1 domain 2"/>
    <property type="match status" value="1"/>
</dbReference>
<protein>
    <submittedName>
        <fullName evidence="1">Uncharacterized protein</fullName>
    </submittedName>
</protein>
<organism evidence="1 2">
    <name type="scientific">Vibrio rotiferianus</name>
    <dbReference type="NCBI Taxonomy" id="190895"/>
    <lineage>
        <taxon>Bacteria</taxon>
        <taxon>Pseudomonadati</taxon>
        <taxon>Pseudomonadota</taxon>
        <taxon>Gammaproteobacteria</taxon>
        <taxon>Vibrionales</taxon>
        <taxon>Vibrionaceae</taxon>
        <taxon>Vibrio</taxon>
    </lineage>
</organism>
<dbReference type="AlphaFoldDB" id="A0A7Y3Z8N3"/>
<dbReference type="Gene3D" id="3.30.1330.30">
    <property type="match status" value="1"/>
</dbReference>
<name>A0A7Y3Z8N3_9VIBR</name>
<accession>A0A7Y3Z8N3</accession>
<gene>
    <name evidence="1" type="ORF">F0262_08775</name>
</gene>
<dbReference type="InterPro" id="IPR041202">
    <property type="entry name" value="BaeRF_family10"/>
</dbReference>
<dbReference type="InterPro" id="IPR042226">
    <property type="entry name" value="eFR1_2_sf"/>
</dbReference>
<dbReference type="Proteomes" id="UP000572072">
    <property type="component" value="Unassembled WGS sequence"/>
</dbReference>
<reference evidence="1 2" key="1">
    <citation type="submission" date="2019-08" db="EMBL/GenBank/DDBJ databases">
        <title>Draft genome sequencing and comparative genomics of hatchery-associated Vibrios.</title>
        <authorList>
            <person name="Kehlet-Delgado H."/>
            <person name="Mueller R.S."/>
        </authorList>
    </citation>
    <scope>NUCLEOTIDE SEQUENCE [LARGE SCALE GENOMIC DNA]</scope>
    <source>
        <strain evidence="1 2">00-78-3</strain>
    </source>
</reference>
<comment type="caution">
    <text evidence="1">The sequence shown here is derived from an EMBL/GenBank/DDBJ whole genome shotgun (WGS) entry which is preliminary data.</text>
</comment>